<dbReference type="EMBL" id="PIPX01000002">
    <property type="protein sequence ID" value="RUO53535.1"/>
    <property type="molecule type" value="Genomic_DNA"/>
</dbReference>
<proteinExistence type="predicted"/>
<name>A0A432XXP8_9GAMM</name>
<dbReference type="Pfam" id="PF14534">
    <property type="entry name" value="DUF4440"/>
    <property type="match status" value="1"/>
</dbReference>
<accession>A0A432XXP8</accession>
<keyword evidence="4" id="KW-1185">Reference proteome</keyword>
<organism evidence="3 4">
    <name type="scientific">Pseudidiomarina homiensis</name>
    <dbReference type="NCBI Taxonomy" id="364198"/>
    <lineage>
        <taxon>Bacteria</taxon>
        <taxon>Pseudomonadati</taxon>
        <taxon>Pseudomonadota</taxon>
        <taxon>Gammaproteobacteria</taxon>
        <taxon>Alteromonadales</taxon>
        <taxon>Idiomarinaceae</taxon>
        <taxon>Pseudidiomarina</taxon>
    </lineage>
</organism>
<dbReference type="Gene3D" id="3.10.450.50">
    <property type="match status" value="1"/>
</dbReference>
<reference evidence="4" key="1">
    <citation type="journal article" date="2018" name="Front. Microbiol.">
        <title>Genome-Based Analysis Reveals the Taxonomy and Diversity of the Family Idiomarinaceae.</title>
        <authorList>
            <person name="Liu Y."/>
            <person name="Lai Q."/>
            <person name="Shao Z."/>
        </authorList>
    </citation>
    <scope>NUCLEOTIDE SEQUENCE [LARGE SCALE GENOMIC DNA]</scope>
    <source>
        <strain evidence="4">PO-M2</strain>
    </source>
</reference>
<feature type="chain" id="PRO_5019285828" evidence="1">
    <location>
        <begin position="20"/>
        <end position="157"/>
    </location>
</feature>
<protein>
    <submittedName>
        <fullName evidence="3">Nuclear transport factor 2 family protein</fullName>
    </submittedName>
</protein>
<evidence type="ECO:0000256" key="1">
    <source>
        <dbReference type="SAM" id="SignalP"/>
    </source>
</evidence>
<dbReference type="Proteomes" id="UP000287649">
    <property type="component" value="Unassembled WGS sequence"/>
</dbReference>
<gene>
    <name evidence="3" type="ORF">CWI70_10145</name>
</gene>
<dbReference type="SUPFAM" id="SSF54427">
    <property type="entry name" value="NTF2-like"/>
    <property type="match status" value="1"/>
</dbReference>
<keyword evidence="1" id="KW-0732">Signal</keyword>
<dbReference type="InterPro" id="IPR027843">
    <property type="entry name" value="DUF4440"/>
</dbReference>
<comment type="caution">
    <text evidence="3">The sequence shown here is derived from an EMBL/GenBank/DDBJ whole genome shotgun (WGS) entry which is preliminary data.</text>
</comment>
<feature type="signal peptide" evidence="1">
    <location>
        <begin position="1"/>
        <end position="19"/>
    </location>
</feature>
<sequence length="157" mass="17247">MRSIVLAVCLFIFAPLASAQEARPISDAEQFAVTSAVEDFLYGASVNDVHAHDVFWAPELTYTSSSGVRFGKSQLMEGMTDTTMIPEDEVTAWYTAEDIELKAFGPSIIINFTLVSTDVATGNRETFLNTGVMVERRGQWQAVNWNATRTATPQTAD</sequence>
<dbReference type="AlphaFoldDB" id="A0A432XXP8"/>
<dbReference type="OrthoDB" id="5768302at2"/>
<evidence type="ECO:0000313" key="3">
    <source>
        <dbReference type="EMBL" id="RUO53535.1"/>
    </source>
</evidence>
<evidence type="ECO:0000313" key="4">
    <source>
        <dbReference type="Proteomes" id="UP000287649"/>
    </source>
</evidence>
<feature type="domain" description="DUF4440" evidence="2">
    <location>
        <begin position="36"/>
        <end position="141"/>
    </location>
</feature>
<dbReference type="RefSeq" id="WP_126773369.1">
    <property type="nucleotide sequence ID" value="NZ_PIPX01000002.1"/>
</dbReference>
<dbReference type="InterPro" id="IPR032710">
    <property type="entry name" value="NTF2-like_dom_sf"/>
</dbReference>
<evidence type="ECO:0000259" key="2">
    <source>
        <dbReference type="Pfam" id="PF14534"/>
    </source>
</evidence>